<sequence length="240" mass="27368">MQQLEGLKNAYYTREPSFKPKNPYFAQNCNFYQAYVKHGKTGFTQDNMLAPLAVFKMLFGSDLFKDYVGQFALASPARIEAKEDSQDRALQNEREEKVINILKDCLLPFIGCKTVEFVKWANSEETRLSKATFGEATHHTINKGNQIKSQVKVASGALTLIYKLDELKELNEGENKIEIYLKTLEDENDALLNHYAVLKDLNASRNVLKFYAKVLKKKVNSLQHDGNIKAEEASDNLSRF</sequence>
<keyword evidence="3" id="KW-1185">Reference proteome</keyword>
<evidence type="ECO:0000256" key="1">
    <source>
        <dbReference type="SAM" id="Coils"/>
    </source>
</evidence>
<gene>
    <name evidence="2" type="ORF">ACJRO7_021427</name>
</gene>
<keyword evidence="1" id="KW-0175">Coiled coil</keyword>
<evidence type="ECO:0000313" key="2">
    <source>
        <dbReference type="EMBL" id="KAL3740143.1"/>
    </source>
</evidence>
<dbReference type="Proteomes" id="UP001634007">
    <property type="component" value="Unassembled WGS sequence"/>
</dbReference>
<protein>
    <submittedName>
        <fullName evidence="2">Uncharacterized protein</fullName>
    </submittedName>
</protein>
<feature type="coiled-coil region" evidence="1">
    <location>
        <begin position="167"/>
        <end position="201"/>
    </location>
</feature>
<dbReference type="PANTHER" id="PTHR44094">
    <property type="entry name" value="DNAJ HEAT SHOCK N-TERMINAL DOMAIN-CONTAINING PROTEIN"/>
    <property type="match status" value="1"/>
</dbReference>
<dbReference type="InterPro" id="IPR052423">
    <property type="entry name" value="EMIR"/>
</dbReference>
<dbReference type="PANTHER" id="PTHR44094:SF8">
    <property type="entry name" value="DNAJ HEAT SHOCK N-TERMINAL DOMAIN-CONTAINING PROTEIN-RELATED"/>
    <property type="match status" value="1"/>
</dbReference>
<comment type="caution">
    <text evidence="2">The sequence shown here is derived from an EMBL/GenBank/DDBJ whole genome shotgun (WGS) entry which is preliminary data.</text>
</comment>
<proteinExistence type="predicted"/>
<name>A0ABD3KKJ2_EUCGL</name>
<reference evidence="2 3" key="1">
    <citation type="submission" date="2024-11" db="EMBL/GenBank/DDBJ databases">
        <title>Chromosome-level genome assembly of Eucalyptus globulus Labill. provides insights into its genome evolution.</title>
        <authorList>
            <person name="Li X."/>
        </authorList>
    </citation>
    <scope>NUCLEOTIDE SEQUENCE [LARGE SCALE GENOMIC DNA]</scope>
    <source>
        <strain evidence="2">CL2024</strain>
        <tissue evidence="2">Fresh tender leaves</tissue>
    </source>
</reference>
<dbReference type="EMBL" id="JBJKBG010000005">
    <property type="protein sequence ID" value="KAL3740143.1"/>
    <property type="molecule type" value="Genomic_DNA"/>
</dbReference>
<dbReference type="AlphaFoldDB" id="A0ABD3KKJ2"/>
<evidence type="ECO:0000313" key="3">
    <source>
        <dbReference type="Proteomes" id="UP001634007"/>
    </source>
</evidence>
<accession>A0ABD3KKJ2</accession>
<organism evidence="2 3">
    <name type="scientific">Eucalyptus globulus</name>
    <name type="common">Tasmanian blue gum</name>
    <dbReference type="NCBI Taxonomy" id="34317"/>
    <lineage>
        <taxon>Eukaryota</taxon>
        <taxon>Viridiplantae</taxon>
        <taxon>Streptophyta</taxon>
        <taxon>Embryophyta</taxon>
        <taxon>Tracheophyta</taxon>
        <taxon>Spermatophyta</taxon>
        <taxon>Magnoliopsida</taxon>
        <taxon>eudicotyledons</taxon>
        <taxon>Gunneridae</taxon>
        <taxon>Pentapetalae</taxon>
        <taxon>rosids</taxon>
        <taxon>malvids</taxon>
        <taxon>Myrtales</taxon>
        <taxon>Myrtaceae</taxon>
        <taxon>Myrtoideae</taxon>
        <taxon>Eucalypteae</taxon>
        <taxon>Eucalyptus</taxon>
    </lineage>
</organism>